<gene>
    <name evidence="11" type="ORF">FANTH_13144</name>
</gene>
<reference evidence="11 12" key="1">
    <citation type="journal article" date="2020" name="BMC Genomics">
        <title>Correction to: Identification and distribution of gene clusters required for synthesis of sphingolipid metabolism inhibitors in diverse species of the filamentous fungus Fusarium.</title>
        <authorList>
            <person name="Kim H.S."/>
            <person name="Lohmar J.M."/>
            <person name="Busman M."/>
            <person name="Brown D.W."/>
            <person name="Naumann T.A."/>
            <person name="Divon H.H."/>
            <person name="Lysoe E."/>
            <person name="Uhlig S."/>
            <person name="Proctor R.H."/>
        </authorList>
    </citation>
    <scope>NUCLEOTIDE SEQUENCE [LARGE SCALE GENOMIC DNA]</scope>
    <source>
        <strain evidence="11 12">NRRL 25214</strain>
    </source>
</reference>
<dbReference type="InterPro" id="IPR036291">
    <property type="entry name" value="NAD(P)-bd_dom_sf"/>
</dbReference>
<dbReference type="PANTHER" id="PTHR22981:SF81">
    <property type="entry name" value="DEHYDROGENASE, PUTATIVE-RELATED"/>
    <property type="match status" value="1"/>
</dbReference>
<evidence type="ECO:0000256" key="7">
    <source>
        <dbReference type="ARBA" id="ARBA00049197"/>
    </source>
</evidence>
<accession>A0A8H5DQP4</accession>
<evidence type="ECO:0000256" key="8">
    <source>
        <dbReference type="PIRSR" id="PIRSR000103-1"/>
    </source>
</evidence>
<protein>
    <recommendedName>
        <fullName evidence="3">3-hydroxyisobutyrate dehydrogenase</fullName>
        <ecNumber evidence="3">1.1.1.31</ecNumber>
    </recommendedName>
</protein>
<evidence type="ECO:0000256" key="1">
    <source>
        <dbReference type="ARBA" id="ARBA00005109"/>
    </source>
</evidence>
<dbReference type="Gene3D" id="3.40.50.720">
    <property type="entry name" value="NAD(P)-binding Rossmann-like Domain"/>
    <property type="match status" value="1"/>
</dbReference>
<dbReference type="InterPro" id="IPR002204">
    <property type="entry name" value="3-OH-isobutyrate_DH-rel_CS"/>
</dbReference>
<keyword evidence="5" id="KW-0560">Oxidoreductase</keyword>
<comment type="similarity">
    <text evidence="2">Belongs to the HIBADH-related family. 3-hydroxyisobutyrate dehydrogenase subfamily.</text>
</comment>
<keyword evidence="6" id="KW-0520">NAD</keyword>
<comment type="pathway">
    <text evidence="1">Amino-acid degradation; L-valine degradation.</text>
</comment>
<dbReference type="InterPro" id="IPR015815">
    <property type="entry name" value="HIBADH-related"/>
</dbReference>
<evidence type="ECO:0000256" key="3">
    <source>
        <dbReference type="ARBA" id="ARBA00012991"/>
    </source>
</evidence>
<dbReference type="GO" id="GO:0005739">
    <property type="term" value="C:mitochondrion"/>
    <property type="evidence" value="ECO:0007669"/>
    <property type="project" value="TreeGrafter"/>
</dbReference>
<feature type="domain" description="3-hydroxyisobutyrate dehydrogenase-like NAD-binding" evidence="10">
    <location>
        <begin position="184"/>
        <end position="308"/>
    </location>
</feature>
<keyword evidence="12" id="KW-1185">Reference proteome</keyword>
<dbReference type="GO" id="GO:0050661">
    <property type="term" value="F:NADP binding"/>
    <property type="evidence" value="ECO:0007669"/>
    <property type="project" value="InterPro"/>
</dbReference>
<comment type="catalytic activity">
    <reaction evidence="7">
        <text>3-hydroxy-2-methylpropanoate + NAD(+) = 2-methyl-3-oxopropanoate + NADH + H(+)</text>
        <dbReference type="Rhea" id="RHEA:17681"/>
        <dbReference type="ChEBI" id="CHEBI:11805"/>
        <dbReference type="ChEBI" id="CHEBI:15378"/>
        <dbReference type="ChEBI" id="CHEBI:57540"/>
        <dbReference type="ChEBI" id="CHEBI:57700"/>
        <dbReference type="ChEBI" id="CHEBI:57945"/>
        <dbReference type="EC" id="1.1.1.31"/>
    </reaction>
</comment>
<dbReference type="InterPro" id="IPR013328">
    <property type="entry name" value="6PGD_dom2"/>
</dbReference>
<evidence type="ECO:0000313" key="12">
    <source>
        <dbReference type="Proteomes" id="UP000573603"/>
    </source>
</evidence>
<evidence type="ECO:0000313" key="11">
    <source>
        <dbReference type="EMBL" id="KAF5232147.1"/>
    </source>
</evidence>
<dbReference type="GO" id="GO:0006574">
    <property type="term" value="P:L-valine catabolic process"/>
    <property type="evidence" value="ECO:0007669"/>
    <property type="project" value="TreeGrafter"/>
</dbReference>
<name>A0A8H5DQP4_9HYPO</name>
<dbReference type="PROSITE" id="PS00895">
    <property type="entry name" value="3_HYDROXYISOBUT_DH"/>
    <property type="match status" value="1"/>
</dbReference>
<feature type="domain" description="6-phosphogluconate dehydrogenase NADP-binding" evidence="9">
    <location>
        <begin position="8"/>
        <end position="175"/>
    </location>
</feature>
<evidence type="ECO:0000256" key="4">
    <source>
        <dbReference type="ARBA" id="ARBA00022456"/>
    </source>
</evidence>
<dbReference type="GO" id="GO:0051287">
    <property type="term" value="F:NAD binding"/>
    <property type="evidence" value="ECO:0007669"/>
    <property type="project" value="InterPro"/>
</dbReference>
<evidence type="ECO:0000256" key="5">
    <source>
        <dbReference type="ARBA" id="ARBA00023002"/>
    </source>
</evidence>
<feature type="active site" evidence="8">
    <location>
        <position position="189"/>
    </location>
</feature>
<comment type="caution">
    <text evidence="11">The sequence shown here is derived from an EMBL/GenBank/DDBJ whole genome shotgun (WGS) entry which is preliminary data.</text>
</comment>
<evidence type="ECO:0000256" key="6">
    <source>
        <dbReference type="ARBA" id="ARBA00023027"/>
    </source>
</evidence>
<keyword evidence="4" id="KW-0101">Branched-chain amino acid catabolism</keyword>
<dbReference type="EMBL" id="JABEVY010000457">
    <property type="protein sequence ID" value="KAF5232147.1"/>
    <property type="molecule type" value="Genomic_DNA"/>
</dbReference>
<dbReference type="EC" id="1.1.1.31" evidence="3"/>
<dbReference type="InterPro" id="IPR029154">
    <property type="entry name" value="HIBADH-like_NADP-bd"/>
</dbReference>
<dbReference type="SUPFAM" id="SSF51735">
    <property type="entry name" value="NAD(P)-binding Rossmann-fold domains"/>
    <property type="match status" value="1"/>
</dbReference>
<dbReference type="Pfam" id="PF14833">
    <property type="entry name" value="NAD_binding_11"/>
    <property type="match status" value="1"/>
</dbReference>
<dbReference type="Proteomes" id="UP000573603">
    <property type="component" value="Unassembled WGS sequence"/>
</dbReference>
<dbReference type="GO" id="GO:0008442">
    <property type="term" value="F:3-hydroxyisobutyrate dehydrogenase activity"/>
    <property type="evidence" value="ECO:0007669"/>
    <property type="project" value="UniProtKB-EC"/>
</dbReference>
<dbReference type="AlphaFoldDB" id="A0A8H5DQP4"/>
<organism evidence="11 12">
    <name type="scientific">Fusarium anthophilum</name>
    <dbReference type="NCBI Taxonomy" id="48485"/>
    <lineage>
        <taxon>Eukaryota</taxon>
        <taxon>Fungi</taxon>
        <taxon>Dikarya</taxon>
        <taxon>Ascomycota</taxon>
        <taxon>Pezizomycotina</taxon>
        <taxon>Sordariomycetes</taxon>
        <taxon>Hypocreomycetidae</taxon>
        <taxon>Hypocreales</taxon>
        <taxon>Nectriaceae</taxon>
        <taxon>Fusarium</taxon>
        <taxon>Fusarium fujikuroi species complex</taxon>
    </lineage>
</organism>
<dbReference type="SUPFAM" id="SSF48179">
    <property type="entry name" value="6-phosphogluconate dehydrogenase C-terminal domain-like"/>
    <property type="match status" value="1"/>
</dbReference>
<evidence type="ECO:0000259" key="10">
    <source>
        <dbReference type="Pfam" id="PF14833"/>
    </source>
</evidence>
<dbReference type="Pfam" id="PF03446">
    <property type="entry name" value="NAD_binding_2"/>
    <property type="match status" value="1"/>
</dbReference>
<evidence type="ECO:0000259" key="9">
    <source>
        <dbReference type="Pfam" id="PF03446"/>
    </source>
</evidence>
<dbReference type="PIRSF" id="PIRSF000103">
    <property type="entry name" value="HIBADH"/>
    <property type="match status" value="1"/>
</dbReference>
<dbReference type="FunFam" id="1.10.1040.10:FF:000006">
    <property type="entry name" value="3-hydroxyisobutyrate dehydrogenase"/>
    <property type="match status" value="1"/>
</dbReference>
<dbReference type="PANTHER" id="PTHR22981">
    <property type="entry name" value="3-HYDROXYISOBUTYRATE DEHYDROGENASE-RELATED"/>
    <property type="match status" value="1"/>
</dbReference>
<sequence>MAILDNRKVGFIGLGVMGYGMAQNLARKLPPSTSLIIFDINQDAVESLATEFRGLVAKGTSSRDVFATCDIVITMLPEGKHVKTVYTSKESGLSSMNLKDNIFIDCSTIDVETCLAVKEFFADIGGSASFYDAPVSGGVTGANEGKLAFFIGGSETDPGFSTVEQVLRLMGTPEKIVPCGKTSAGLVAKLCHNYLAGVINVAAAETMNLGIRAGIDPKVLYRVLVAGAARNRLVEQDNPVPGLAPTSPSSKGYRPGFRASLMHKDVTLAVAMAEAADARLVLGQQALDTYTQALPEYGDMDFTVVYRLFAE</sequence>
<dbReference type="Gene3D" id="1.10.1040.10">
    <property type="entry name" value="N-(1-d-carboxylethyl)-l-norvaline Dehydrogenase, domain 2"/>
    <property type="match status" value="1"/>
</dbReference>
<dbReference type="InterPro" id="IPR006115">
    <property type="entry name" value="6PGDH_NADP-bd"/>
</dbReference>
<evidence type="ECO:0000256" key="2">
    <source>
        <dbReference type="ARBA" id="ARBA00006013"/>
    </source>
</evidence>
<dbReference type="InterPro" id="IPR008927">
    <property type="entry name" value="6-PGluconate_DH-like_C_sf"/>
</dbReference>
<proteinExistence type="inferred from homology"/>